<dbReference type="Proteomes" id="UP000705983">
    <property type="component" value="Unassembled WGS sequence"/>
</dbReference>
<keyword evidence="2" id="KW-1185">Reference proteome</keyword>
<accession>A0ABS2TBR5</accession>
<gene>
    <name evidence="1" type="ORF">JVW63_00025</name>
</gene>
<name>A0ABS2TBR5_9ACTO</name>
<comment type="caution">
    <text evidence="1">The sequence shown here is derived from an EMBL/GenBank/DDBJ whole genome shotgun (WGS) entry which is preliminary data.</text>
</comment>
<sequence length="263" mass="28098">MLIILGVALSIIIFLIWSAIIQSGGRLATENIFADQSQTQTQTQEPVDSDDVDRVGPARDAVIAIVNAPSCESVENDAAVLEDLVTASLQQGGIADDDRQLIVDTLKKIDEACPKDFSLSLSDQLSGAGVSIELAQISVDANWVSKMRPAPEGAQALTALTTDGRNIHCTIESTRAACSIYTYTFPSIPASCETYTQTFVVSETGDTDALCSWRLQAENLVTSGTFANDTFACDVRDGGGTVECWSQLSGKGFEINRNGSRTF</sequence>
<dbReference type="RefSeq" id="WP_187995788.1">
    <property type="nucleotide sequence ID" value="NZ_JACEXG010000001.1"/>
</dbReference>
<dbReference type="EMBL" id="JAFFJS010000001">
    <property type="protein sequence ID" value="MBM9432102.1"/>
    <property type="molecule type" value="Genomic_DNA"/>
</dbReference>
<protein>
    <submittedName>
        <fullName evidence="1">Uncharacterized protein</fullName>
    </submittedName>
</protein>
<proteinExistence type="predicted"/>
<reference evidence="2" key="1">
    <citation type="submission" date="2021-02" db="EMBL/GenBank/DDBJ databases">
        <title>Leucobacter sp. CX169.</title>
        <authorList>
            <person name="Cheng Y."/>
        </authorList>
    </citation>
    <scope>NUCLEOTIDE SEQUENCE [LARGE SCALE GENOMIC DNA]</scope>
    <source>
        <strain evidence="2">JY899</strain>
    </source>
</reference>
<evidence type="ECO:0000313" key="2">
    <source>
        <dbReference type="Proteomes" id="UP000705983"/>
    </source>
</evidence>
<evidence type="ECO:0000313" key="1">
    <source>
        <dbReference type="EMBL" id="MBM9432102.1"/>
    </source>
</evidence>
<organism evidence="1 2">
    <name type="scientific">Flaviflexus equikiangi</name>
    <dbReference type="NCBI Taxonomy" id="2758573"/>
    <lineage>
        <taxon>Bacteria</taxon>
        <taxon>Bacillati</taxon>
        <taxon>Actinomycetota</taxon>
        <taxon>Actinomycetes</taxon>
        <taxon>Actinomycetales</taxon>
        <taxon>Actinomycetaceae</taxon>
        <taxon>Flaviflexus</taxon>
    </lineage>
</organism>